<evidence type="ECO:0000313" key="3">
    <source>
        <dbReference type="EMBL" id="OLP88947.1"/>
    </source>
</evidence>
<evidence type="ECO:0000256" key="1">
    <source>
        <dbReference type="SAM" id="MobiDB-lite"/>
    </source>
</evidence>
<feature type="domain" description="Exonuclease" evidence="2">
    <location>
        <begin position="95"/>
        <end position="182"/>
    </location>
</feature>
<feature type="region of interest" description="Disordered" evidence="1">
    <location>
        <begin position="35"/>
        <end position="83"/>
    </location>
</feature>
<organism evidence="3 4">
    <name type="scientific">Symbiodinium microadriaticum</name>
    <name type="common">Dinoflagellate</name>
    <name type="synonym">Zooxanthella microadriatica</name>
    <dbReference type="NCBI Taxonomy" id="2951"/>
    <lineage>
        <taxon>Eukaryota</taxon>
        <taxon>Sar</taxon>
        <taxon>Alveolata</taxon>
        <taxon>Dinophyceae</taxon>
        <taxon>Suessiales</taxon>
        <taxon>Symbiodiniaceae</taxon>
        <taxon>Symbiodinium</taxon>
    </lineage>
</organism>
<gene>
    <name evidence="3" type="primary">ERI2</name>
    <name evidence="3" type="ORF">AK812_SmicGene29645</name>
</gene>
<comment type="caution">
    <text evidence="3">The sequence shown here is derived from an EMBL/GenBank/DDBJ whole genome shotgun (WGS) entry which is preliminary data.</text>
</comment>
<name>A0A1Q9D1A8_SYMMI</name>
<proteinExistence type="predicted"/>
<dbReference type="AlphaFoldDB" id="A0A1Q9D1A8"/>
<dbReference type="PANTHER" id="PTHR23044">
    <property type="entry name" value="3'-5' EXONUCLEASE ERI1-RELATED"/>
    <property type="match status" value="1"/>
</dbReference>
<dbReference type="Gene3D" id="3.30.420.10">
    <property type="entry name" value="Ribonuclease H-like superfamily/Ribonuclease H"/>
    <property type="match status" value="1"/>
</dbReference>
<dbReference type="GO" id="GO:0003676">
    <property type="term" value="F:nucleic acid binding"/>
    <property type="evidence" value="ECO:0007669"/>
    <property type="project" value="InterPro"/>
</dbReference>
<keyword evidence="4" id="KW-1185">Reference proteome</keyword>
<dbReference type="InterPro" id="IPR051274">
    <property type="entry name" value="3-5_Exoribonuclease"/>
</dbReference>
<protein>
    <submittedName>
        <fullName evidence="3">ERI1 exoribonuclease 2</fullName>
    </submittedName>
</protein>
<reference evidence="3 4" key="1">
    <citation type="submission" date="2016-02" db="EMBL/GenBank/DDBJ databases">
        <title>Genome analysis of coral dinoflagellate symbionts highlights evolutionary adaptations to a symbiotic lifestyle.</title>
        <authorList>
            <person name="Aranda M."/>
            <person name="Li Y."/>
            <person name="Liew Y.J."/>
            <person name="Baumgarten S."/>
            <person name="Simakov O."/>
            <person name="Wilson M."/>
            <person name="Piel J."/>
            <person name="Ashoor H."/>
            <person name="Bougouffa S."/>
            <person name="Bajic V.B."/>
            <person name="Ryu T."/>
            <person name="Ravasi T."/>
            <person name="Bayer T."/>
            <person name="Micklem G."/>
            <person name="Kim H."/>
            <person name="Bhak J."/>
            <person name="Lajeunesse T.C."/>
            <person name="Voolstra C.R."/>
        </authorList>
    </citation>
    <scope>NUCLEOTIDE SEQUENCE [LARGE SCALE GENOMIC DNA]</scope>
    <source>
        <strain evidence="3 4">CCMP2467</strain>
    </source>
</reference>
<dbReference type="Pfam" id="PF00929">
    <property type="entry name" value="RNase_T"/>
    <property type="match status" value="1"/>
</dbReference>
<dbReference type="OrthoDB" id="448399at2759"/>
<evidence type="ECO:0000259" key="2">
    <source>
        <dbReference type="Pfam" id="PF00929"/>
    </source>
</evidence>
<dbReference type="InterPro" id="IPR012337">
    <property type="entry name" value="RNaseH-like_sf"/>
</dbReference>
<dbReference type="Proteomes" id="UP000186817">
    <property type="component" value="Unassembled WGS sequence"/>
</dbReference>
<dbReference type="EMBL" id="LSRX01000787">
    <property type="protein sequence ID" value="OLP88947.1"/>
    <property type="molecule type" value="Genomic_DNA"/>
</dbReference>
<dbReference type="SUPFAM" id="SSF53098">
    <property type="entry name" value="Ribonuclease H-like"/>
    <property type="match status" value="1"/>
</dbReference>
<evidence type="ECO:0000313" key="4">
    <source>
        <dbReference type="Proteomes" id="UP000186817"/>
    </source>
</evidence>
<dbReference type="PANTHER" id="PTHR23044:SF61">
    <property type="entry name" value="3'-5' EXORIBONUCLEASE 1-RELATED"/>
    <property type="match status" value="1"/>
</dbReference>
<feature type="compositionally biased region" description="Basic and acidic residues" evidence="1">
    <location>
        <begin position="35"/>
        <end position="47"/>
    </location>
</feature>
<dbReference type="InterPro" id="IPR036397">
    <property type="entry name" value="RNaseH_sf"/>
</dbReference>
<sequence length="201" mass="22186">MGLTVSRLSLTRPLSAALVLLGAIFWQRRSSRRDALSHAQEPGRKPTGESSQSSSSSCDDAEVKRQSASPALPAKPSRPVPRARWCNPSQAEIYICMDFEWTCDDGEDRQVHSDNVEIIEFSFVIYDAKAQRMVLEGQHYCKNSRTPITSFCTELTGISDATLADAGSLADALQALCRALDEEPLRGSYKTAFTHVMRSNN</sequence>
<dbReference type="InterPro" id="IPR013520">
    <property type="entry name" value="Ribonucl_H"/>
</dbReference>
<accession>A0A1Q9D1A8</accession>